<reference evidence="1" key="1">
    <citation type="submission" date="2021-05" db="EMBL/GenBank/DDBJ databases">
        <authorList>
            <person name="Scholz U."/>
            <person name="Mascher M."/>
            <person name="Fiebig A."/>
        </authorList>
    </citation>
    <scope>NUCLEOTIDE SEQUENCE [LARGE SCALE GENOMIC DNA]</scope>
</reference>
<proteinExistence type="predicted"/>
<reference evidence="1" key="2">
    <citation type="submission" date="2025-09" db="UniProtKB">
        <authorList>
            <consortium name="EnsemblPlants"/>
        </authorList>
    </citation>
    <scope>IDENTIFICATION</scope>
</reference>
<evidence type="ECO:0000313" key="1">
    <source>
        <dbReference type="EnsemblPlants" id="AVESA.00010b.r2.3DG0568710.1.CDS"/>
    </source>
</evidence>
<organism evidence="1 2">
    <name type="scientific">Avena sativa</name>
    <name type="common">Oat</name>
    <dbReference type="NCBI Taxonomy" id="4498"/>
    <lineage>
        <taxon>Eukaryota</taxon>
        <taxon>Viridiplantae</taxon>
        <taxon>Streptophyta</taxon>
        <taxon>Embryophyta</taxon>
        <taxon>Tracheophyta</taxon>
        <taxon>Spermatophyta</taxon>
        <taxon>Magnoliopsida</taxon>
        <taxon>Liliopsida</taxon>
        <taxon>Poales</taxon>
        <taxon>Poaceae</taxon>
        <taxon>BOP clade</taxon>
        <taxon>Pooideae</taxon>
        <taxon>Poodae</taxon>
        <taxon>Poeae</taxon>
        <taxon>Poeae Chloroplast Group 1 (Aveneae type)</taxon>
        <taxon>Aveninae</taxon>
        <taxon>Avena</taxon>
    </lineage>
</organism>
<accession>A0ACD5W5F4</accession>
<evidence type="ECO:0000313" key="2">
    <source>
        <dbReference type="Proteomes" id="UP001732700"/>
    </source>
</evidence>
<keyword evidence="2" id="KW-1185">Reference proteome</keyword>
<sequence>MEGVSRTILMNGWNLVGNEFRQLRAVGGEISELRDELATMNSLLRMQSEAEEGAVDHFVREWMKQLRELAYDAEDCVDLYIFRIRSQTKDRFLVWSKRLLATLFPRRRLAGEIQALRARAVAISERHARYGVNREALLLRRSPSLLATMKKEASAIRPGNHHPAGQLVGIEDQAGILAKKVKAAVQHDSDGDERDLNLKFFSILGFGGLGKTTLAMEVCRQLEAEFDRQAQVTVSQMFDGKKDLQDLLRRVLRQIVQRKSDNGKASIEEEDPLAGIDTSDVDQLETKLKDLLKEKRYLIVIDDVWTIAAWDAIHSRLPDSKCGSRIIVTTRIESVAKECSDPSVDEYYIYRIQQLNQEHSRKLFLSRAFGSMDAPLDDHLEATMDAILKKCAGLPLAIVSIASLLARYEYPEGKDMWLTVCKSIGSQMESNPTLEGMSQILTLSYNHLPYHLKACMLYISLFPEDYEINKKRLMYRWIAEGLVEEKRGLTLLEVAESYFDELISRSMITPAFSFGAMGRIDACRVHDMMLEVMVSKSLEANFVSLVGGQYEGMLYDRVRRLSIQGIAEHGPEDSPSYKRNNMMQSMDMQHVRSLSMFELNGQKKLFDRLGEFTLLRVLDLEGCQGLEKKHVVDICHIMYLLKFLSLKGTDISVMPDEVGGLEQLQVLDVRGTKLRDLPGTVTKLHKVERMDLSHDNDWEVWWTLPKGLAKMKALRDVERALVDNVDVVRELGELGQLRRIYLFVKDHGNEEMVQELALSLSKLYSLRSLGIGRYGDAKDKMDFLHRLPSPPRLLRYLFIDGQTTKLPDWVSSLSYLTFFGAVWLNLRGDQIFDVLCKLPTLQVIMLYQDSYLDKTLVLRSTHQFPVLRVLSLCSLYCSFPKVIQFDRGCMDKLEELSVTFCEGKRRRIVGIEHLPNLKEVKLTGRRYNSSLKVALKELRVESNRRPRANQFKVIVRYE</sequence>
<dbReference type="EnsemblPlants" id="AVESA.00010b.r2.3DG0568710.1">
    <property type="protein sequence ID" value="AVESA.00010b.r2.3DG0568710.1.CDS"/>
    <property type="gene ID" value="AVESA.00010b.r2.3DG0568710"/>
</dbReference>
<protein>
    <submittedName>
        <fullName evidence="1">Uncharacterized protein</fullName>
    </submittedName>
</protein>
<name>A0ACD5W5F4_AVESA</name>
<dbReference type="Proteomes" id="UP001732700">
    <property type="component" value="Chromosome 3D"/>
</dbReference>